<dbReference type="PANTHER" id="PTHR42080">
    <property type="entry name" value="SRR1 DOMAIN-CONTAINING PROTEIN"/>
    <property type="match status" value="1"/>
</dbReference>
<dbReference type="PANTHER" id="PTHR42080:SF3">
    <property type="entry name" value="SRR1-LIKE DOMAIN-CONTAINING PROTEIN"/>
    <property type="match status" value="1"/>
</dbReference>
<evidence type="ECO:0000259" key="1">
    <source>
        <dbReference type="Pfam" id="PF07985"/>
    </source>
</evidence>
<sequence>MSSDIEVVSNSTSQQSYTTSAITFPTLLEPRSPPTNDEAKARIQELYDSGVPFFTKDAIREIWEQMQRQLGQGDKVVVKDVTGAKLGCEVKLGKTDHELALSYRCASQLKREIDYDWDEQVLDSVYAPILVSHHLCELDSTSETKEIIPNTPIGEKGAVALDFQEKRKKWEESSTCKKFFETLASSAGSHEIKKIIGFACGSLSLPNNSHSATEHALLVSVRDWLKSRDGDKEAACYVQDPMNTSVDREVLAEVGFEVIDDPRGWLEVDEKSFVISIAPNVPVKEIIADIARPAVVIWFRVKAESNDEGGDTDPDSSRVRAMMEEYELFELEPYDDLAENVVVYIRKSGSATK</sequence>
<dbReference type="InterPro" id="IPR012942">
    <property type="entry name" value="SRR1-like"/>
</dbReference>
<protein>
    <recommendedName>
        <fullName evidence="1">SRR1-like domain-containing protein</fullName>
    </recommendedName>
</protein>
<comment type="caution">
    <text evidence="2">The sequence shown here is derived from an EMBL/GenBank/DDBJ whole genome shotgun (WGS) entry which is preliminary data.</text>
</comment>
<keyword evidence="3" id="KW-1185">Reference proteome</keyword>
<dbReference type="EMBL" id="JAPQKL010000007">
    <property type="protein sequence ID" value="KAJ5121427.1"/>
    <property type="molecule type" value="Genomic_DNA"/>
</dbReference>
<evidence type="ECO:0000313" key="2">
    <source>
        <dbReference type="EMBL" id="KAJ5121427.1"/>
    </source>
</evidence>
<name>A0A9W9GJ76_9EURO</name>
<accession>A0A9W9GJ76</accession>
<organism evidence="2 3">
    <name type="scientific">Penicillium bovifimosum</name>
    <dbReference type="NCBI Taxonomy" id="126998"/>
    <lineage>
        <taxon>Eukaryota</taxon>
        <taxon>Fungi</taxon>
        <taxon>Dikarya</taxon>
        <taxon>Ascomycota</taxon>
        <taxon>Pezizomycotina</taxon>
        <taxon>Eurotiomycetes</taxon>
        <taxon>Eurotiomycetidae</taxon>
        <taxon>Eurotiales</taxon>
        <taxon>Aspergillaceae</taxon>
        <taxon>Penicillium</taxon>
    </lineage>
</organism>
<dbReference type="OrthoDB" id="5230585at2759"/>
<dbReference type="Pfam" id="PF07985">
    <property type="entry name" value="SRR1"/>
    <property type="match status" value="1"/>
</dbReference>
<dbReference type="Proteomes" id="UP001149079">
    <property type="component" value="Unassembled WGS sequence"/>
</dbReference>
<dbReference type="RefSeq" id="XP_056517931.1">
    <property type="nucleotide sequence ID" value="XM_056670132.1"/>
</dbReference>
<gene>
    <name evidence="2" type="ORF">N7515_009388</name>
</gene>
<dbReference type="GeneID" id="81409302"/>
<reference evidence="2" key="1">
    <citation type="submission" date="2022-11" db="EMBL/GenBank/DDBJ databases">
        <authorList>
            <person name="Petersen C."/>
        </authorList>
    </citation>
    <scope>NUCLEOTIDE SEQUENCE</scope>
    <source>
        <strain evidence="2">IBT 22155</strain>
    </source>
</reference>
<reference evidence="2" key="2">
    <citation type="journal article" date="2023" name="IMA Fungus">
        <title>Comparative genomic study of the Penicillium genus elucidates a diverse pangenome and 15 lateral gene transfer events.</title>
        <authorList>
            <person name="Petersen C."/>
            <person name="Sorensen T."/>
            <person name="Nielsen M.R."/>
            <person name="Sondergaard T.E."/>
            <person name="Sorensen J.L."/>
            <person name="Fitzpatrick D.A."/>
            <person name="Frisvad J.C."/>
            <person name="Nielsen K.L."/>
        </authorList>
    </citation>
    <scope>NUCLEOTIDE SEQUENCE</scope>
    <source>
        <strain evidence="2">IBT 22155</strain>
    </source>
</reference>
<dbReference type="AlphaFoldDB" id="A0A9W9GJ76"/>
<evidence type="ECO:0000313" key="3">
    <source>
        <dbReference type="Proteomes" id="UP001149079"/>
    </source>
</evidence>
<feature type="domain" description="SRR1-like" evidence="1">
    <location>
        <begin position="182"/>
        <end position="298"/>
    </location>
</feature>
<proteinExistence type="predicted"/>